<sequence length="98" mass="11806">MRQTGNVRHQSKRIAEKKIEADRGRDRHWENKKTHVTQYWKSKRTFSNISSFQLIIKFMSPFWMRHIEIYSSTISIDLLMKTEGRVDQHGNSVKKKEK</sequence>
<dbReference type="AlphaFoldDB" id="A0AAV4HBY9"/>
<evidence type="ECO:0000313" key="3">
    <source>
        <dbReference type="Proteomes" id="UP000762676"/>
    </source>
</evidence>
<feature type="compositionally biased region" description="Basic and acidic residues" evidence="1">
    <location>
        <begin position="13"/>
        <end position="25"/>
    </location>
</feature>
<evidence type="ECO:0000313" key="2">
    <source>
        <dbReference type="EMBL" id="GFR94305.1"/>
    </source>
</evidence>
<keyword evidence="3" id="KW-1185">Reference proteome</keyword>
<proteinExistence type="predicted"/>
<dbReference type="EMBL" id="BMAT01001868">
    <property type="protein sequence ID" value="GFR94305.1"/>
    <property type="molecule type" value="Genomic_DNA"/>
</dbReference>
<accession>A0AAV4HBY9</accession>
<dbReference type="Proteomes" id="UP000762676">
    <property type="component" value="Unassembled WGS sequence"/>
</dbReference>
<reference evidence="2 3" key="1">
    <citation type="journal article" date="2021" name="Elife">
        <title>Chloroplast acquisition without the gene transfer in kleptoplastic sea slugs, Plakobranchus ocellatus.</title>
        <authorList>
            <person name="Maeda T."/>
            <person name="Takahashi S."/>
            <person name="Yoshida T."/>
            <person name="Shimamura S."/>
            <person name="Takaki Y."/>
            <person name="Nagai Y."/>
            <person name="Toyoda A."/>
            <person name="Suzuki Y."/>
            <person name="Arimoto A."/>
            <person name="Ishii H."/>
            <person name="Satoh N."/>
            <person name="Nishiyama T."/>
            <person name="Hasebe M."/>
            <person name="Maruyama T."/>
            <person name="Minagawa J."/>
            <person name="Obokata J."/>
            <person name="Shigenobu S."/>
        </authorList>
    </citation>
    <scope>NUCLEOTIDE SEQUENCE [LARGE SCALE GENOMIC DNA]</scope>
</reference>
<feature type="region of interest" description="Disordered" evidence="1">
    <location>
        <begin position="1"/>
        <end position="25"/>
    </location>
</feature>
<protein>
    <submittedName>
        <fullName evidence="2">Uncharacterized protein</fullName>
    </submittedName>
</protein>
<gene>
    <name evidence="2" type="ORF">ElyMa_000915400</name>
</gene>
<comment type="caution">
    <text evidence="2">The sequence shown here is derived from an EMBL/GenBank/DDBJ whole genome shotgun (WGS) entry which is preliminary data.</text>
</comment>
<name>A0AAV4HBY9_9GAST</name>
<organism evidence="2 3">
    <name type="scientific">Elysia marginata</name>
    <dbReference type="NCBI Taxonomy" id="1093978"/>
    <lineage>
        <taxon>Eukaryota</taxon>
        <taxon>Metazoa</taxon>
        <taxon>Spiralia</taxon>
        <taxon>Lophotrochozoa</taxon>
        <taxon>Mollusca</taxon>
        <taxon>Gastropoda</taxon>
        <taxon>Heterobranchia</taxon>
        <taxon>Euthyneura</taxon>
        <taxon>Panpulmonata</taxon>
        <taxon>Sacoglossa</taxon>
        <taxon>Placobranchoidea</taxon>
        <taxon>Plakobranchidae</taxon>
        <taxon>Elysia</taxon>
    </lineage>
</organism>
<evidence type="ECO:0000256" key="1">
    <source>
        <dbReference type="SAM" id="MobiDB-lite"/>
    </source>
</evidence>